<gene>
    <name evidence="2" type="ORF">HHL09_25545</name>
</gene>
<evidence type="ECO:0000313" key="3">
    <source>
        <dbReference type="Proteomes" id="UP000501812"/>
    </source>
</evidence>
<dbReference type="KEGG" id="luo:HHL09_25545"/>
<evidence type="ECO:0000313" key="2">
    <source>
        <dbReference type="EMBL" id="QJE99000.1"/>
    </source>
</evidence>
<reference evidence="2 3" key="1">
    <citation type="submission" date="2020-04" db="EMBL/GenBank/DDBJ databases">
        <title>Luteolibacter sp. G-1-1-1 isolated from soil.</title>
        <authorList>
            <person name="Dahal R.H."/>
        </authorList>
    </citation>
    <scope>NUCLEOTIDE SEQUENCE [LARGE SCALE GENOMIC DNA]</scope>
    <source>
        <strain evidence="2 3">G-1-1-1</strain>
    </source>
</reference>
<name>A0A858RS68_9BACT</name>
<dbReference type="RefSeq" id="WP_169457486.1">
    <property type="nucleotide sequence ID" value="NZ_CP051774.1"/>
</dbReference>
<feature type="chain" id="PRO_5032887206" description="PEP-CTERM sorting domain-containing protein" evidence="1">
    <location>
        <begin position="28"/>
        <end position="393"/>
    </location>
</feature>
<proteinExistence type="predicted"/>
<dbReference type="Proteomes" id="UP000501812">
    <property type="component" value="Chromosome"/>
</dbReference>
<feature type="signal peptide" evidence="1">
    <location>
        <begin position="1"/>
        <end position="27"/>
    </location>
</feature>
<keyword evidence="3" id="KW-1185">Reference proteome</keyword>
<sequence length="393" mass="39908">MKPTNPLVAGRPALLCAALACTPLAHAASTWTGAVDSNYNTAGNWNPNGTPAVGTDVEILSGTANVPSGNWDRRGAGYTTIGGTANVTLNSGGQGRFLNTGAFNMNGGTFTHSGEYFIAGAGAVGTINQSGGSISSTLSRGWQLSDNNINQSGSAYYLSGGLLSVTSTATWTDLPLRGVWFGKGGETGGNNSAAIGSATGDLFKVTGGSANFTKTGANTSEVRVSRNSGIEITTGSVSFNNYTEFRVGQGASGGLNSRVILTGGTLDITGGTAFYLGESDNGLLSISGGSMTLDGLLSLGRSTFTGVGTVNLSGGTLSVDSLVNGNGLGVFNFTGGRLYVDGDATALLNESWFNKVQDTTATFDGTRTLIVPEPSFGILLLGTAGILGIRRRR</sequence>
<keyword evidence="1" id="KW-0732">Signal</keyword>
<dbReference type="EMBL" id="CP051774">
    <property type="protein sequence ID" value="QJE99000.1"/>
    <property type="molecule type" value="Genomic_DNA"/>
</dbReference>
<dbReference type="AlphaFoldDB" id="A0A858RS68"/>
<accession>A0A858RS68</accession>
<protein>
    <recommendedName>
        <fullName evidence="4">PEP-CTERM sorting domain-containing protein</fullName>
    </recommendedName>
</protein>
<evidence type="ECO:0000256" key="1">
    <source>
        <dbReference type="SAM" id="SignalP"/>
    </source>
</evidence>
<organism evidence="2 3">
    <name type="scientific">Luteolibacter luteus</name>
    <dbReference type="NCBI Taxonomy" id="2728835"/>
    <lineage>
        <taxon>Bacteria</taxon>
        <taxon>Pseudomonadati</taxon>
        <taxon>Verrucomicrobiota</taxon>
        <taxon>Verrucomicrobiia</taxon>
        <taxon>Verrucomicrobiales</taxon>
        <taxon>Verrucomicrobiaceae</taxon>
        <taxon>Luteolibacter</taxon>
    </lineage>
</organism>
<evidence type="ECO:0008006" key="4">
    <source>
        <dbReference type="Google" id="ProtNLM"/>
    </source>
</evidence>